<organism evidence="11 12">
    <name type="scientific">Trichuris muris</name>
    <name type="common">Mouse whipworm</name>
    <dbReference type="NCBI Taxonomy" id="70415"/>
    <lineage>
        <taxon>Eukaryota</taxon>
        <taxon>Metazoa</taxon>
        <taxon>Ecdysozoa</taxon>
        <taxon>Nematoda</taxon>
        <taxon>Enoplea</taxon>
        <taxon>Dorylaimia</taxon>
        <taxon>Trichinellida</taxon>
        <taxon>Trichuridae</taxon>
        <taxon>Trichuris</taxon>
    </lineage>
</organism>
<protein>
    <submittedName>
        <fullName evidence="12">Homeobox domain-containing protein</fullName>
    </submittedName>
</protein>
<dbReference type="STRING" id="70415.A0A5S6QXT4"/>
<dbReference type="SUPFAM" id="SSF46689">
    <property type="entry name" value="Homeodomain-like"/>
    <property type="match status" value="1"/>
</dbReference>
<evidence type="ECO:0000256" key="8">
    <source>
        <dbReference type="RuleBase" id="RU000682"/>
    </source>
</evidence>
<feature type="DNA-binding region" description="Homeobox" evidence="7">
    <location>
        <begin position="390"/>
        <end position="449"/>
    </location>
</feature>
<keyword evidence="6 7" id="KW-0539">Nucleus</keyword>
<evidence type="ECO:0000256" key="1">
    <source>
        <dbReference type="ARBA" id="ARBA00004123"/>
    </source>
</evidence>
<dbReference type="PROSITE" id="PS50071">
    <property type="entry name" value="HOMEOBOX_2"/>
    <property type="match status" value="1"/>
</dbReference>
<dbReference type="SMART" id="SM00389">
    <property type="entry name" value="HOX"/>
    <property type="match status" value="1"/>
</dbReference>
<evidence type="ECO:0000256" key="3">
    <source>
        <dbReference type="ARBA" id="ARBA00022473"/>
    </source>
</evidence>
<evidence type="ECO:0000256" key="4">
    <source>
        <dbReference type="ARBA" id="ARBA00023125"/>
    </source>
</evidence>
<feature type="compositionally biased region" description="Basic residues" evidence="9">
    <location>
        <begin position="41"/>
        <end position="52"/>
    </location>
</feature>
<dbReference type="GO" id="GO:0000981">
    <property type="term" value="F:DNA-binding transcription factor activity, RNA polymerase II-specific"/>
    <property type="evidence" value="ECO:0007669"/>
    <property type="project" value="InterPro"/>
</dbReference>
<evidence type="ECO:0000256" key="6">
    <source>
        <dbReference type="ARBA" id="ARBA00023242"/>
    </source>
</evidence>
<evidence type="ECO:0000256" key="9">
    <source>
        <dbReference type="SAM" id="MobiDB-lite"/>
    </source>
</evidence>
<evidence type="ECO:0000259" key="10">
    <source>
        <dbReference type="PROSITE" id="PS50071"/>
    </source>
</evidence>
<evidence type="ECO:0000256" key="7">
    <source>
        <dbReference type="PROSITE-ProRule" id="PRU00108"/>
    </source>
</evidence>
<feature type="compositionally biased region" description="Basic and acidic residues" evidence="9">
    <location>
        <begin position="345"/>
        <end position="363"/>
    </location>
</feature>
<dbReference type="CDD" id="cd00086">
    <property type="entry name" value="homeodomain"/>
    <property type="match status" value="1"/>
</dbReference>
<evidence type="ECO:0000313" key="11">
    <source>
        <dbReference type="Proteomes" id="UP000046395"/>
    </source>
</evidence>
<reference evidence="12" key="1">
    <citation type="submission" date="2019-12" db="UniProtKB">
        <authorList>
            <consortium name="WormBaseParasite"/>
        </authorList>
    </citation>
    <scope>IDENTIFICATION</scope>
</reference>
<sequence length="561" mass="61237">MKKMLTCGEDDAQLTRPVAADEPPPTFAQVPLQQSPQSAGIRRRKKARRLFKPPRDLDDTVKQSRNSGVEEQRLADQVRQADDSVSSTRPKGTTCFFVKDILQLPSRRRLLVKDFCALKQHLVTAAALMYHQQQQQQVQQMHYRQLQQAPTHPVHPTLIDLFSTAPPTVSGGESPAPPCRAGTLVSHVPQVAVSDNGSSFAAVECHQPRHMTTLRPQALQYQTAGRVSFRLHHPSSASFDDCQNAAAPTSWLAPAGLAGATHYTGSPLAAPGGGPDPYYTPTLGMIDACSSTSGMQAQNAMSGHLSPTLANSILHTLSRKLEHRKGAASPSAENASSVEEGSESESQRPHHRQSDSEDDRTTFDKGSPTASTSKESVEQSVNGKVASGKRRKRRILFSKSQTFELERRFRQQKYLSAPEREELAIRLRLTPTQVKIWFQNHRYKTKKATHDKAGSAAMGGSLMASRRMPIPLLLHEPRPCVGVQQRAAETHACVSNPVTVVSSAHFGPLPADAAPPGAVGLFNGVGPFVTAAPTAVHQHHQAQQVVGPVIRPSYYLQNAWW</sequence>
<feature type="compositionally biased region" description="Polar residues" evidence="9">
    <location>
        <begin position="368"/>
        <end position="382"/>
    </location>
</feature>
<comment type="subcellular location">
    <subcellularLocation>
        <location evidence="1 7 8">Nucleus</location>
    </subcellularLocation>
</comment>
<dbReference type="WBParaSite" id="TMUE_3000011712.1">
    <property type="protein sequence ID" value="TMUE_3000011712.1"/>
    <property type="gene ID" value="WBGene00294197"/>
</dbReference>
<dbReference type="InterPro" id="IPR009057">
    <property type="entry name" value="Homeodomain-like_sf"/>
</dbReference>
<evidence type="ECO:0000313" key="12">
    <source>
        <dbReference type="WBParaSite" id="TMUE_3000011712.1"/>
    </source>
</evidence>
<keyword evidence="5 7" id="KW-0371">Homeobox</keyword>
<dbReference type="GO" id="GO:0005634">
    <property type="term" value="C:nucleus"/>
    <property type="evidence" value="ECO:0007669"/>
    <property type="project" value="UniProtKB-SubCell"/>
</dbReference>
<dbReference type="InterPro" id="IPR050394">
    <property type="entry name" value="Homeobox_NK-like"/>
</dbReference>
<accession>A0A5S6QXT4</accession>
<dbReference type="Pfam" id="PF00046">
    <property type="entry name" value="Homeodomain"/>
    <property type="match status" value="1"/>
</dbReference>
<comment type="similarity">
    <text evidence="2">Belongs to the NK-2 homeobox family.</text>
</comment>
<feature type="region of interest" description="Disordered" evidence="9">
    <location>
        <begin position="322"/>
        <end position="393"/>
    </location>
</feature>
<name>A0A5S6QXT4_TRIMR</name>
<feature type="region of interest" description="Disordered" evidence="9">
    <location>
        <begin position="1"/>
        <end position="89"/>
    </location>
</feature>
<dbReference type="FunFam" id="1.10.10.60:FF:000101">
    <property type="entry name" value="NK2 homeobox 8"/>
    <property type="match status" value="1"/>
</dbReference>
<keyword evidence="3" id="KW-0217">Developmental protein</keyword>
<dbReference type="GO" id="GO:0030154">
    <property type="term" value="P:cell differentiation"/>
    <property type="evidence" value="ECO:0007669"/>
    <property type="project" value="TreeGrafter"/>
</dbReference>
<dbReference type="PANTHER" id="PTHR24340:SF82">
    <property type="entry name" value="HOMEOBOX PROTEIN VND"/>
    <property type="match status" value="1"/>
</dbReference>
<dbReference type="PROSITE" id="PS00027">
    <property type="entry name" value="HOMEOBOX_1"/>
    <property type="match status" value="1"/>
</dbReference>
<evidence type="ECO:0000256" key="2">
    <source>
        <dbReference type="ARBA" id="ARBA00005661"/>
    </source>
</evidence>
<dbReference type="PANTHER" id="PTHR24340">
    <property type="entry name" value="HOMEOBOX PROTEIN NKX"/>
    <property type="match status" value="1"/>
</dbReference>
<dbReference type="InterPro" id="IPR020479">
    <property type="entry name" value="HD_metazoa"/>
</dbReference>
<feature type="compositionally biased region" description="Basic and acidic residues" evidence="9">
    <location>
        <begin position="53"/>
        <end position="82"/>
    </location>
</feature>
<dbReference type="Proteomes" id="UP000046395">
    <property type="component" value="Unassembled WGS sequence"/>
</dbReference>
<dbReference type="AlphaFoldDB" id="A0A5S6QXT4"/>
<dbReference type="Gene3D" id="1.10.10.60">
    <property type="entry name" value="Homeodomain-like"/>
    <property type="match status" value="1"/>
</dbReference>
<dbReference type="PRINTS" id="PR00024">
    <property type="entry name" value="HOMEOBOX"/>
</dbReference>
<dbReference type="InterPro" id="IPR017970">
    <property type="entry name" value="Homeobox_CS"/>
</dbReference>
<proteinExistence type="inferred from homology"/>
<dbReference type="InterPro" id="IPR001356">
    <property type="entry name" value="HD"/>
</dbReference>
<dbReference type="GO" id="GO:0000978">
    <property type="term" value="F:RNA polymerase II cis-regulatory region sequence-specific DNA binding"/>
    <property type="evidence" value="ECO:0007669"/>
    <property type="project" value="TreeGrafter"/>
</dbReference>
<evidence type="ECO:0000256" key="5">
    <source>
        <dbReference type="ARBA" id="ARBA00023155"/>
    </source>
</evidence>
<feature type="domain" description="Homeobox" evidence="10">
    <location>
        <begin position="388"/>
        <end position="448"/>
    </location>
</feature>
<keyword evidence="4 7" id="KW-0238">DNA-binding</keyword>
<keyword evidence="11" id="KW-1185">Reference proteome</keyword>